<accession>A0ACC5Q5U8</accession>
<keyword evidence="2" id="KW-1185">Reference proteome</keyword>
<dbReference type="Proteomes" id="UP000597867">
    <property type="component" value="Unassembled WGS sequence"/>
</dbReference>
<protein>
    <submittedName>
        <fullName evidence="1">Uncharacterized protein</fullName>
    </submittedName>
</protein>
<gene>
    <name evidence="1" type="ORF">IQ222_18370</name>
</gene>
<organism evidence="1 2">
    <name type="scientific">Dolichospermum flos-aquae LEGE 04289</name>
    <dbReference type="NCBI Taxonomy" id="1828708"/>
    <lineage>
        <taxon>Bacteria</taxon>
        <taxon>Bacillati</taxon>
        <taxon>Cyanobacteriota</taxon>
        <taxon>Cyanophyceae</taxon>
        <taxon>Nostocales</taxon>
        <taxon>Aphanizomenonaceae</taxon>
        <taxon>Dolichospermum</taxon>
    </lineage>
</organism>
<proteinExistence type="predicted"/>
<comment type="caution">
    <text evidence="1">The sequence shown here is derived from an EMBL/GenBank/DDBJ whole genome shotgun (WGS) entry which is preliminary data.</text>
</comment>
<dbReference type="EMBL" id="JADEWF010000085">
    <property type="protein sequence ID" value="MBE9220700.1"/>
    <property type="molecule type" value="Genomic_DNA"/>
</dbReference>
<evidence type="ECO:0000313" key="2">
    <source>
        <dbReference type="Proteomes" id="UP000597867"/>
    </source>
</evidence>
<reference evidence="1" key="1">
    <citation type="submission" date="2020-10" db="EMBL/GenBank/DDBJ databases">
        <authorList>
            <person name="Castelo-Branco R."/>
            <person name="Eusebio N."/>
            <person name="Adriana R."/>
            <person name="Vieira A."/>
            <person name="Brugerolle De Fraissinette N."/>
            <person name="Rezende De Castro R."/>
            <person name="Schneider M.P."/>
            <person name="Vasconcelos V."/>
            <person name="Leao P.N."/>
        </authorList>
    </citation>
    <scope>NUCLEOTIDE SEQUENCE</scope>
    <source>
        <strain evidence="1">LEGE 04289</strain>
    </source>
</reference>
<sequence length="49" mass="5378">MKIPVAFVALTTVVSVFGFSIYQQLSKTCPPGEKKELSVFCVLDNNKIS</sequence>
<name>A0ACC5Q5U8_DOLFA</name>
<evidence type="ECO:0000313" key="1">
    <source>
        <dbReference type="EMBL" id="MBE9220700.1"/>
    </source>
</evidence>